<evidence type="ECO:0000313" key="1">
    <source>
        <dbReference type="EMBL" id="WYJ78304.1"/>
    </source>
</evidence>
<keyword evidence="2" id="KW-1185">Reference proteome</keyword>
<organism evidence="1 2">
    <name type="scientific">Candidatus Enterococcus lowellii</name>
    <dbReference type="NCBI Taxonomy" id="2230877"/>
    <lineage>
        <taxon>Bacteria</taxon>
        <taxon>Bacillati</taxon>
        <taxon>Bacillota</taxon>
        <taxon>Bacilli</taxon>
        <taxon>Lactobacillales</taxon>
        <taxon>Enterococcaceae</taxon>
        <taxon>Enterococcus</taxon>
    </lineage>
</organism>
<dbReference type="InterPro" id="IPR053158">
    <property type="entry name" value="CapK_Type1_Caps_Biosynth"/>
</dbReference>
<accession>A0ABZ2SWI0</accession>
<gene>
    <name evidence="1" type="ORF">DOK78_002961</name>
</gene>
<dbReference type="Gene3D" id="3.40.50.12780">
    <property type="entry name" value="N-terminal domain of ligase-like"/>
    <property type="match status" value="1"/>
</dbReference>
<dbReference type="Proteomes" id="UP000664701">
    <property type="component" value="Chromosome"/>
</dbReference>
<dbReference type="PANTHER" id="PTHR36932:SF1">
    <property type="entry name" value="CAPSULAR POLYSACCHARIDE BIOSYNTHESIS PROTEIN"/>
    <property type="match status" value="1"/>
</dbReference>
<dbReference type="InterPro" id="IPR012685">
    <property type="entry name" value="CHP02304_F390_synth-rel"/>
</dbReference>
<evidence type="ECO:0000313" key="2">
    <source>
        <dbReference type="Proteomes" id="UP000664701"/>
    </source>
</evidence>
<name>A0ABZ2SWI0_9ENTE</name>
<dbReference type="EMBL" id="CP147251">
    <property type="protein sequence ID" value="WYJ78304.1"/>
    <property type="molecule type" value="Genomic_DNA"/>
</dbReference>
<proteinExistence type="predicted"/>
<evidence type="ECO:0008006" key="3">
    <source>
        <dbReference type="Google" id="ProtNLM"/>
    </source>
</evidence>
<reference evidence="1 2" key="2">
    <citation type="submission" date="2024-03" db="EMBL/GenBank/DDBJ databases">
        <title>The Genome Sequence of Enterococcus sp. DIV2402.</title>
        <authorList>
            <consortium name="The Broad Institute Genomics Platform"/>
            <consortium name="The Broad Institute Microbial Omics Core"/>
            <consortium name="The Broad Institute Genomic Center for Infectious Diseases"/>
            <person name="Earl A."/>
            <person name="Manson A."/>
            <person name="Gilmore M."/>
            <person name="Schwartman J."/>
            <person name="Shea T."/>
            <person name="Abouelleil A."/>
            <person name="Cao P."/>
            <person name="Chapman S."/>
            <person name="Cusick C."/>
            <person name="Young S."/>
            <person name="Neafsey D."/>
            <person name="Nusbaum C."/>
            <person name="Birren B."/>
        </authorList>
    </citation>
    <scope>NUCLEOTIDE SEQUENCE [LARGE SCALE GENOMIC DNA]</scope>
    <source>
        <strain evidence="1 2">DIV2402</strain>
    </source>
</reference>
<sequence>MNKLKMLLPFIQARWLRRFKNRQALERYQEKELQKQSAYMRTHSPYYRSLPEEATWPLMDKTFMMAHFDELNTKGVKKEEAMAFALASEKNREFNENYQGISIGLSSGTSGHRGIFITTEEEQALWAGTILGKMLPKGKLVGHKLAFFLRADNQLYQSINSPVIELAYFDTYQPIEEHVSRLNEYQPTILIAPASMLVALAKAIEEHHLKMDVQQVISVAEILEATDQRYLEKIFQLPVIHQIYQCTEGFLGCTCEYGQLHLNEDIVFIEKEYLDEKRFYPIVTDFKRTSQPIIRYRLNDILVESKEKCPCGSVYQRIEKIEGRSDDIFLFEGKNGTTISVFPDFIRRCLLFVPDIRDYQVTQHQPTHVEIASNQLTEQQKRQVIQEFEKLAEDLEFNCPQLTFNAYEWNPQVKLKRVARKF</sequence>
<dbReference type="PANTHER" id="PTHR36932">
    <property type="entry name" value="CAPSULAR POLYSACCHARIDE BIOSYNTHESIS PROTEIN"/>
    <property type="match status" value="1"/>
</dbReference>
<reference evidence="1 2" key="1">
    <citation type="submission" date="2021-03" db="EMBL/GenBank/DDBJ databases">
        <authorList>
            <person name="Gilmore M.S."/>
            <person name="Schwartzman J."/>
            <person name="Van Tyne D."/>
            <person name="Martin M."/>
            <person name="Earl A.M."/>
            <person name="Manson A.L."/>
            <person name="Straub T."/>
            <person name="Salamzade R."/>
            <person name="Saavedra J."/>
            <person name="Lebreton F."/>
            <person name="Prichula J."/>
            <person name="Schaufler K."/>
            <person name="Gaca A."/>
            <person name="Sgardioli B."/>
            <person name="Wagenaar J."/>
            <person name="Strong T."/>
        </authorList>
    </citation>
    <scope>NUCLEOTIDE SEQUENCE [LARGE SCALE GENOMIC DNA]</scope>
    <source>
        <strain evidence="1 2">DIV2402</strain>
    </source>
</reference>
<protein>
    <recommendedName>
        <fullName evidence="3">CoF synthetase</fullName>
    </recommendedName>
</protein>
<dbReference type="RefSeq" id="WP_207942109.1">
    <property type="nucleotide sequence ID" value="NZ_CP147251.1"/>
</dbReference>
<dbReference type="InterPro" id="IPR042099">
    <property type="entry name" value="ANL_N_sf"/>
</dbReference>
<dbReference type="NCBIfam" id="TIGR02304">
    <property type="entry name" value="aden_form_hyp"/>
    <property type="match status" value="1"/>
</dbReference>
<dbReference type="SUPFAM" id="SSF56801">
    <property type="entry name" value="Acetyl-CoA synthetase-like"/>
    <property type="match status" value="1"/>
</dbReference>